<reference evidence="6 7" key="1">
    <citation type="submission" date="2019-01" db="EMBL/GenBank/DDBJ databases">
        <title>Draft genome sequences of the type strains of six Macrococcus species.</title>
        <authorList>
            <person name="Mazhar S."/>
            <person name="Altermann E."/>
            <person name="Hill C."/>
            <person name="Mcauliffe O."/>
        </authorList>
    </citation>
    <scope>NUCLEOTIDE SEQUENCE [LARGE SCALE GENOMIC DNA]</scope>
    <source>
        <strain evidence="6 7">ATCC 51825</strain>
    </source>
</reference>
<dbReference type="InterPro" id="IPR050607">
    <property type="entry name" value="NOS"/>
</dbReference>
<dbReference type="OrthoDB" id="3398374at2"/>
<dbReference type="Gene3D" id="3.90.340.10">
    <property type="entry name" value="Nitric Oxide Synthase, Chain A, domain 1"/>
    <property type="match status" value="1"/>
</dbReference>
<name>A0A4R6BZI5_9STAP</name>
<dbReference type="Gene3D" id="3.90.1230.10">
    <property type="entry name" value="Nitric Oxide Synthase, Chain A, domain 3"/>
    <property type="match status" value="1"/>
</dbReference>
<evidence type="ECO:0000256" key="4">
    <source>
        <dbReference type="ARBA" id="ARBA00023004"/>
    </source>
</evidence>
<accession>A0A4R6BZI5</accession>
<dbReference type="GO" id="GO:0006809">
    <property type="term" value="P:nitric oxide biosynthetic process"/>
    <property type="evidence" value="ECO:0007669"/>
    <property type="project" value="InterPro"/>
</dbReference>
<dbReference type="Gene3D" id="3.90.440.10">
    <property type="entry name" value="Nitric Oxide Synthase,Heme Domain,Chain A domain 2"/>
    <property type="match status" value="1"/>
</dbReference>
<dbReference type="EMBL" id="SCWF01000006">
    <property type="protein sequence ID" value="TDM13975.1"/>
    <property type="molecule type" value="Genomic_DNA"/>
</dbReference>
<evidence type="ECO:0000256" key="3">
    <source>
        <dbReference type="ARBA" id="ARBA00023002"/>
    </source>
</evidence>
<dbReference type="Proteomes" id="UP000294843">
    <property type="component" value="Unassembled WGS sequence"/>
</dbReference>
<proteinExistence type="predicted"/>
<evidence type="ECO:0000256" key="2">
    <source>
        <dbReference type="ARBA" id="ARBA00022723"/>
    </source>
</evidence>
<evidence type="ECO:0000259" key="5">
    <source>
        <dbReference type="PROSITE" id="PS60001"/>
    </source>
</evidence>
<sequence length="349" mass="40661">MFDQAQSFIRNMHEELNIPHAETEARLQSIAEEICQTQTYRHTPEELEYGVRVAWRNSNRCIGRLFWDKLTLIDRRHVQTPAEFEAALLHHIDYATNNGKIRPSITVFPPRTGNCTPFIILNDQLIRYTSDTLAEPVKSIKPDITSKFLPIVYQHNEQLHTLALPEEKILEVPLHHPNHPAFDDLNLAWYAVPIISGMELRIGGITYPCAPFNGWYMESEIASRNLLDCYRYNLIEQIADSFGFDRTTTATYWRDRTLVELNYAVYHSYKSHGVAVVDHYTASKQFEKFEEQERAAGRRITGDWTWLIPPISPSLVHNFHKGYDNTYRDPNFYYRKKGCPFAGQSIRDH</sequence>
<dbReference type="AlphaFoldDB" id="A0A4R6BZI5"/>
<dbReference type="GO" id="GO:0046872">
    <property type="term" value="F:metal ion binding"/>
    <property type="evidence" value="ECO:0007669"/>
    <property type="project" value="UniProtKB-KW"/>
</dbReference>
<dbReference type="InterPro" id="IPR044940">
    <property type="entry name" value="NOS_dom_2"/>
</dbReference>
<keyword evidence="2" id="KW-0479">Metal-binding</keyword>
<keyword evidence="4" id="KW-0408">Iron</keyword>
<dbReference type="InterPro" id="IPR044944">
    <property type="entry name" value="NOS_dom_3"/>
</dbReference>
<dbReference type="Pfam" id="PF02898">
    <property type="entry name" value="NO_synthase"/>
    <property type="match status" value="1"/>
</dbReference>
<evidence type="ECO:0000313" key="7">
    <source>
        <dbReference type="Proteomes" id="UP000294843"/>
    </source>
</evidence>
<comment type="caution">
    <text evidence="6">The sequence shown here is derived from an EMBL/GenBank/DDBJ whole genome shotgun (WGS) entry which is preliminary data.</text>
</comment>
<keyword evidence="3" id="KW-0560">Oxidoreductase</keyword>
<dbReference type="InterPro" id="IPR004030">
    <property type="entry name" value="NOS_N"/>
</dbReference>
<evidence type="ECO:0000256" key="1">
    <source>
        <dbReference type="ARBA" id="ARBA00022617"/>
    </source>
</evidence>
<dbReference type="GO" id="GO:0004517">
    <property type="term" value="F:nitric-oxide synthase activity"/>
    <property type="evidence" value="ECO:0007669"/>
    <property type="project" value="InterPro"/>
</dbReference>
<dbReference type="InterPro" id="IPR044943">
    <property type="entry name" value="NOS_dom_1"/>
</dbReference>
<organism evidence="6 7">
    <name type="scientific">Macrococcus bovicus</name>
    <dbReference type="NCBI Taxonomy" id="69968"/>
    <lineage>
        <taxon>Bacteria</taxon>
        <taxon>Bacillati</taxon>
        <taxon>Bacillota</taxon>
        <taxon>Bacilli</taxon>
        <taxon>Bacillales</taxon>
        <taxon>Staphylococcaceae</taxon>
        <taxon>Macrococcus</taxon>
    </lineage>
</organism>
<keyword evidence="1" id="KW-0349">Heme</keyword>
<keyword evidence="7" id="KW-1185">Reference proteome</keyword>
<feature type="domain" description="Nitric oxide synthase (NOS)" evidence="5">
    <location>
        <begin position="60"/>
        <end position="67"/>
    </location>
</feature>
<dbReference type="RefSeq" id="WP_133451836.1">
    <property type="nucleotide sequence ID" value="NZ_SCWF01000006.1"/>
</dbReference>
<protein>
    <submittedName>
        <fullName evidence="6">Nitric oxide synthase</fullName>
    </submittedName>
</protein>
<dbReference type="PANTHER" id="PTHR43410">
    <property type="entry name" value="NITRIC OXIDE SYNTHASE OXYGENASE"/>
    <property type="match status" value="1"/>
</dbReference>
<dbReference type="InterPro" id="IPR036119">
    <property type="entry name" value="NOS_N_sf"/>
</dbReference>
<gene>
    <name evidence="6" type="ORF">ERX55_06895</name>
</gene>
<evidence type="ECO:0000313" key="6">
    <source>
        <dbReference type="EMBL" id="TDM13975.1"/>
    </source>
</evidence>
<dbReference type="PROSITE" id="PS60001">
    <property type="entry name" value="NOS"/>
    <property type="match status" value="1"/>
</dbReference>
<dbReference type="SUPFAM" id="SSF56512">
    <property type="entry name" value="Nitric oxide (NO) synthase oxygenase domain"/>
    <property type="match status" value="1"/>
</dbReference>
<dbReference type="PANTHER" id="PTHR43410:SF1">
    <property type="entry name" value="NITRIC OXIDE SYNTHASE"/>
    <property type="match status" value="1"/>
</dbReference>